<keyword evidence="7 10" id="KW-0413">Isomerase</keyword>
<organism evidence="12 13">
    <name type="scientific">Aureobasidium uvarum</name>
    <dbReference type="NCBI Taxonomy" id="2773716"/>
    <lineage>
        <taxon>Eukaryota</taxon>
        <taxon>Fungi</taxon>
        <taxon>Dikarya</taxon>
        <taxon>Ascomycota</taxon>
        <taxon>Pezizomycotina</taxon>
        <taxon>Dothideomycetes</taxon>
        <taxon>Dothideomycetidae</taxon>
        <taxon>Dothideales</taxon>
        <taxon>Saccotheciaceae</taxon>
        <taxon>Aureobasidium</taxon>
    </lineage>
</organism>
<dbReference type="Pfam" id="PF03095">
    <property type="entry name" value="PTPA"/>
    <property type="match status" value="2"/>
</dbReference>
<keyword evidence="6 10" id="KW-0697">Rotamase</keyword>
<dbReference type="GO" id="GO:0008160">
    <property type="term" value="F:protein tyrosine phosphatase activator activity"/>
    <property type="evidence" value="ECO:0007669"/>
    <property type="project" value="TreeGrafter"/>
</dbReference>
<feature type="region of interest" description="Disordered" evidence="11">
    <location>
        <begin position="498"/>
        <end position="528"/>
    </location>
</feature>
<dbReference type="InterPro" id="IPR043170">
    <property type="entry name" value="PTPA_C_lid"/>
</dbReference>
<evidence type="ECO:0000256" key="11">
    <source>
        <dbReference type="SAM" id="MobiDB-lite"/>
    </source>
</evidence>
<feature type="region of interest" description="Disordered" evidence="11">
    <location>
        <begin position="598"/>
        <end position="635"/>
    </location>
</feature>
<dbReference type="Gene3D" id="1.20.120.1150">
    <property type="match status" value="1"/>
</dbReference>
<feature type="compositionally biased region" description="Polar residues" evidence="11">
    <location>
        <begin position="317"/>
        <end position="340"/>
    </location>
</feature>
<keyword evidence="5 10" id="KW-0963">Cytoplasm</keyword>
<evidence type="ECO:0000313" key="13">
    <source>
        <dbReference type="Proteomes" id="UP000745764"/>
    </source>
</evidence>
<comment type="caution">
    <text evidence="12">The sequence shown here is derived from an EMBL/GenBank/DDBJ whole genome shotgun (WGS) entry which is preliminary data.</text>
</comment>
<gene>
    <name evidence="12" type="ORF">AWRI4620_LOCUS9492</name>
</gene>
<dbReference type="GO" id="GO:0007052">
    <property type="term" value="P:mitotic spindle organization"/>
    <property type="evidence" value="ECO:0007669"/>
    <property type="project" value="TreeGrafter"/>
</dbReference>
<proteinExistence type="inferred from homology"/>
<reference evidence="12" key="1">
    <citation type="submission" date="2020-06" db="EMBL/GenBank/DDBJ databases">
        <authorList>
            <person name="Onetto C."/>
        </authorList>
    </citation>
    <scope>NUCLEOTIDE SEQUENCE</scope>
</reference>
<evidence type="ECO:0000256" key="4">
    <source>
        <dbReference type="ARBA" id="ARBA00011019"/>
    </source>
</evidence>
<evidence type="ECO:0000256" key="6">
    <source>
        <dbReference type="ARBA" id="ARBA00023110"/>
    </source>
</evidence>
<evidence type="ECO:0000256" key="2">
    <source>
        <dbReference type="ARBA" id="ARBA00004123"/>
    </source>
</evidence>
<comment type="catalytic activity">
    <reaction evidence="1 10">
        <text>[protein]-peptidylproline (omega=180) = [protein]-peptidylproline (omega=0)</text>
        <dbReference type="Rhea" id="RHEA:16237"/>
        <dbReference type="Rhea" id="RHEA-COMP:10747"/>
        <dbReference type="Rhea" id="RHEA-COMP:10748"/>
        <dbReference type="ChEBI" id="CHEBI:83833"/>
        <dbReference type="ChEBI" id="CHEBI:83834"/>
        <dbReference type="EC" id="5.2.1.8"/>
    </reaction>
</comment>
<comment type="subcellular location">
    <subcellularLocation>
        <location evidence="3 10">Cytoplasm</location>
    </subcellularLocation>
    <subcellularLocation>
        <location evidence="2">Nucleus</location>
    </subcellularLocation>
</comment>
<dbReference type="EMBL" id="CAINUL010000019">
    <property type="protein sequence ID" value="CAD0115237.1"/>
    <property type="molecule type" value="Genomic_DNA"/>
</dbReference>
<dbReference type="InterPro" id="IPR004327">
    <property type="entry name" value="Phstyr_phstse_ac"/>
</dbReference>
<dbReference type="GO" id="GO:0005634">
    <property type="term" value="C:nucleus"/>
    <property type="evidence" value="ECO:0007669"/>
    <property type="project" value="UniProtKB-SubCell"/>
</dbReference>
<dbReference type="GO" id="GO:0005737">
    <property type="term" value="C:cytoplasm"/>
    <property type="evidence" value="ECO:0007669"/>
    <property type="project" value="UniProtKB-SubCell"/>
</dbReference>
<dbReference type="SUPFAM" id="SSF140984">
    <property type="entry name" value="PTPA-like"/>
    <property type="match status" value="1"/>
</dbReference>
<evidence type="ECO:0000256" key="10">
    <source>
        <dbReference type="RuleBase" id="RU361210"/>
    </source>
</evidence>
<sequence>MTDDLRNGHGIPLLQVIAPSAQRPFETPSKRINDGDDLSFFLRSSAYADIMTWILQLNRSMIPIKRADNSNSVDTWPSQSKNIVLGPDVVKLNHLIRSLDALMEKAPPESGPRRFGNAAFRTWYKAVQEATPSLLQDALSDKLWGRARDDAELSALNHELATYLLGSFGSSERLDYGTGHELSFLAFLASIWKLGGFAHADGGSAQYCAPIDADATKIPNEGSLSGSPSPNRTAKSDSAEMFRNTNMYFSAIAFIFDVKKGPFWEHSPTLFDISGIKDGWAKINKMYNAEVLSKFPVVQHFPFGSLFRWEQDPSAPMPTTSAHMGSQPKPSNSSNLTNRMSQEHRGQEPLQDLIDQLDETSQTIRRHTDPIGQNKRHRFNVFWEVRSHQRSASATAAPEVFTSPEIPSWPIFTQLPQGGGLYCAPVELPGSLAPLLQHRSKSDAGQPVYHSDLFSELDATSIRRLSVIGSEVADDEELDEAYMELQAELNAQNALQMNEEQVTPEQSTQPADQQSTDELSHPESEQTQDDALFEDAEEHLPLEPEVEDLVIPANIALPEGSDSGMLEYSAPTLFKRLTVVDLEEDNFSLTSEAEELARNDSANGGKVFHDDSSSLYSTDESENDADSTTDAATVSTPRTASLLRADMMEYFDEKIPVFSEPPQVLPLVPAPGMAATSGPLEEFSW</sequence>
<dbReference type="AlphaFoldDB" id="A0A9N8PWG5"/>
<evidence type="ECO:0000313" key="12">
    <source>
        <dbReference type="EMBL" id="CAD0115237.1"/>
    </source>
</evidence>
<evidence type="ECO:0000256" key="8">
    <source>
        <dbReference type="ARBA" id="ARBA00023242"/>
    </source>
</evidence>
<feature type="compositionally biased region" description="Polar residues" evidence="11">
    <location>
        <begin position="498"/>
        <end position="517"/>
    </location>
</feature>
<comment type="similarity">
    <text evidence="4 10">Belongs to the PTPA-type PPIase family.</text>
</comment>
<evidence type="ECO:0000256" key="9">
    <source>
        <dbReference type="ARBA" id="ARBA00025287"/>
    </source>
</evidence>
<dbReference type="PANTHER" id="PTHR10012">
    <property type="entry name" value="SERINE/THREONINE-PROTEIN PHOSPHATASE 2A REGULATORY SUBUNIT B"/>
    <property type="match status" value="1"/>
</dbReference>
<accession>A0A9N8PWG5</accession>
<evidence type="ECO:0000256" key="7">
    <source>
        <dbReference type="ARBA" id="ARBA00023235"/>
    </source>
</evidence>
<keyword evidence="8" id="KW-0539">Nucleus</keyword>
<dbReference type="OrthoDB" id="16120at2759"/>
<feature type="region of interest" description="Disordered" evidence="11">
    <location>
        <begin position="312"/>
        <end position="349"/>
    </location>
</feature>
<dbReference type="InterPro" id="IPR037218">
    <property type="entry name" value="PTPA_sf"/>
</dbReference>
<keyword evidence="13" id="KW-1185">Reference proteome</keyword>
<dbReference type="Proteomes" id="UP000745764">
    <property type="component" value="Unassembled WGS sequence"/>
</dbReference>
<evidence type="ECO:0000256" key="1">
    <source>
        <dbReference type="ARBA" id="ARBA00000971"/>
    </source>
</evidence>
<dbReference type="EC" id="5.2.1.8" evidence="10"/>
<comment type="function">
    <text evidence="9">PPIases accelerate the folding of proteins. It catalyzes the cis-trans isomerization of proline imidic peptide bonds in oligopeptides. Acts as a regulatory subunit for PP2A-like phosphatases modulating their activity or substrate specificity, probably by inducing a conformational change in the catalytic subunit, a direct target of the PPIase. Can reactivate inactive phosphatase PP2A-phosphatase methylesterase complexes (PP2Ai) in presence of ATP and Mg(2+) by dissociating the inactive form from the complex.</text>
</comment>
<dbReference type="PANTHER" id="PTHR10012:SF3">
    <property type="entry name" value="SERINE_THREONINE-PROTEIN PHOSPHATASE 2A ACTIVATOR 1"/>
    <property type="match status" value="1"/>
</dbReference>
<name>A0A9N8PWG5_9PEZI</name>
<dbReference type="GO" id="GO:0000159">
    <property type="term" value="C:protein phosphatase type 2A complex"/>
    <property type="evidence" value="ECO:0007669"/>
    <property type="project" value="TreeGrafter"/>
</dbReference>
<protein>
    <recommendedName>
        <fullName evidence="10">Serine/threonine-protein phosphatase 2A activator</fullName>
        <ecNumber evidence="10">5.2.1.8</ecNumber>
    </recommendedName>
    <alternativeName>
        <fullName evidence="10">Phosphotyrosyl phosphatase activator</fullName>
    </alternativeName>
</protein>
<dbReference type="GO" id="GO:0003755">
    <property type="term" value="F:peptidyl-prolyl cis-trans isomerase activity"/>
    <property type="evidence" value="ECO:0007669"/>
    <property type="project" value="UniProtKB-KW"/>
</dbReference>
<evidence type="ECO:0000256" key="3">
    <source>
        <dbReference type="ARBA" id="ARBA00004496"/>
    </source>
</evidence>
<evidence type="ECO:0000256" key="5">
    <source>
        <dbReference type="ARBA" id="ARBA00022490"/>
    </source>
</evidence>